<proteinExistence type="predicted"/>
<dbReference type="Proteomes" id="UP001595740">
    <property type="component" value="Unassembled WGS sequence"/>
</dbReference>
<sequence length="138" mass="14814">MMMALGTFVFSLPQLAYQQLQHATAWRHASTERVGARAAHQFLGPGEETFELSGIVAPELTGDPASLDLLRNMAGEGRPLSLVDGTGVVHGAFVITSLNETLTLFFADGAARRIEFQLSLLRVDDDAMAEPTDQAAQA</sequence>
<gene>
    <name evidence="1" type="ORF">ACFOLC_00265</name>
</gene>
<dbReference type="InterPro" id="IPR016912">
    <property type="entry name" value="Phage_P2_GpU"/>
</dbReference>
<protein>
    <submittedName>
        <fullName evidence="1">Phage tail protein</fullName>
    </submittedName>
</protein>
<name>A0ABV7RKR5_9GAMM</name>
<comment type="caution">
    <text evidence="1">The sequence shown here is derived from an EMBL/GenBank/DDBJ whole genome shotgun (WGS) entry which is preliminary data.</text>
</comment>
<dbReference type="InterPro" id="IPR009734">
    <property type="entry name" value="Myoviridae_GpU"/>
</dbReference>
<keyword evidence="2" id="KW-1185">Reference proteome</keyword>
<organism evidence="1 2">
    <name type="scientific">Lysobacter cavernae</name>
    <dbReference type="NCBI Taxonomy" id="1685901"/>
    <lineage>
        <taxon>Bacteria</taxon>
        <taxon>Pseudomonadati</taxon>
        <taxon>Pseudomonadota</taxon>
        <taxon>Gammaproteobacteria</taxon>
        <taxon>Lysobacterales</taxon>
        <taxon>Lysobacteraceae</taxon>
        <taxon>Lysobacter</taxon>
    </lineage>
</organism>
<dbReference type="PIRSF" id="PIRSF029208">
    <property type="entry name" value="Phage_tail_GPU"/>
    <property type="match status" value="1"/>
</dbReference>
<dbReference type="Pfam" id="PF06995">
    <property type="entry name" value="Phage_P2_GpU"/>
    <property type="match status" value="1"/>
</dbReference>
<evidence type="ECO:0000313" key="1">
    <source>
        <dbReference type="EMBL" id="MFC3549443.1"/>
    </source>
</evidence>
<dbReference type="RefSeq" id="WP_386756675.1">
    <property type="nucleotide sequence ID" value="NZ_JBHRXK010000001.1"/>
</dbReference>
<reference evidence="2" key="1">
    <citation type="journal article" date="2019" name="Int. J. Syst. Evol. Microbiol.">
        <title>The Global Catalogue of Microorganisms (GCM) 10K type strain sequencing project: providing services to taxonomists for standard genome sequencing and annotation.</title>
        <authorList>
            <consortium name="The Broad Institute Genomics Platform"/>
            <consortium name="The Broad Institute Genome Sequencing Center for Infectious Disease"/>
            <person name="Wu L."/>
            <person name="Ma J."/>
        </authorList>
    </citation>
    <scope>NUCLEOTIDE SEQUENCE [LARGE SCALE GENOMIC DNA]</scope>
    <source>
        <strain evidence="2">KCTC 42875</strain>
    </source>
</reference>
<dbReference type="EMBL" id="JBHRXK010000001">
    <property type="protein sequence ID" value="MFC3549443.1"/>
    <property type="molecule type" value="Genomic_DNA"/>
</dbReference>
<evidence type="ECO:0000313" key="2">
    <source>
        <dbReference type="Proteomes" id="UP001595740"/>
    </source>
</evidence>
<accession>A0ABV7RKR5</accession>